<dbReference type="FunFam" id="1.25.40.10:FF:000018">
    <property type="entry name" value="Cell division cycle protein 27 homolog B"/>
    <property type="match status" value="1"/>
</dbReference>
<dbReference type="Pfam" id="PF12895">
    <property type="entry name" value="ANAPC3"/>
    <property type="match status" value="1"/>
</dbReference>
<feature type="repeat" description="TPR" evidence="6">
    <location>
        <begin position="690"/>
        <end position="723"/>
    </location>
</feature>
<dbReference type="STRING" id="431595.K3W6X7"/>
<name>K3W6X7_GLOUD</name>
<dbReference type="PROSITE" id="PS50293">
    <property type="entry name" value="TPR_REGION"/>
    <property type="match status" value="1"/>
</dbReference>
<organism evidence="8 9">
    <name type="scientific">Globisporangium ultimum (strain ATCC 200006 / CBS 805.95 / DAOM BR144)</name>
    <name type="common">Pythium ultimum</name>
    <dbReference type="NCBI Taxonomy" id="431595"/>
    <lineage>
        <taxon>Eukaryota</taxon>
        <taxon>Sar</taxon>
        <taxon>Stramenopiles</taxon>
        <taxon>Oomycota</taxon>
        <taxon>Peronosporomycetes</taxon>
        <taxon>Pythiales</taxon>
        <taxon>Pythiaceae</taxon>
        <taxon>Globisporangium</taxon>
    </lineage>
</organism>
<dbReference type="HOGENOM" id="CLU_008850_1_1_1"/>
<dbReference type="InParanoid" id="K3W6X7"/>
<sequence length="745" mass="83194">MAAAAAAAITSASLPADAFARRAESEGIDALEATLVEKVQHYLGTCVYTNAVFLAERLVAHHRSEDNLCLLATCYHRANRVNQAIAVLANAKAPSNRYLLAVCCFQQDKLVEAENALRGEGDWHFVDATAKEEIPCGAAGLYLMGRICRRANRREQAIVYFAKSLDADATLWSAYEELCELGADIDASRFFGSTTYSTSIASDGSEKPEAWNQENDDDTVDDENNNQDADSDTIPCDPPEEDAFATPETRPMIDLSTPKTATAPSDSSVGIARPPSHSSFKTPSVSNAGNSSANAAVKKPRVVDVAGGGTPNPRVRKSYRRPLTEEDADDAFARRSSRLSFSSVTSADDTPPETKFALMLSINLRTTVSADSLVTPHVATRLFHHEDTPEESNVSDRKRRLKLARGHAGDGSQQLLCLLSSFGSVYQKVCMYMCREALFLLQQLPPSQLASGWAQHQIGRSHFEMADYNSAHEVFKAMHRAEPHRMAGLDVYSTTLWHLKKEVELSYLAQEVTEFDKLSSEAWCVAGNCFSLQKEHDTALIFFQRAIQLDPSFTYAYTLSGHEYVANEDFEKAIHCYRHAIRTDPRHYNAWYGLGTIYYRQEKFEFAEYHFKRALEINPRSSLLHCFLGMVLHSTRKFDEALHVLAIAGELQPLNPQARFQRANVLITQHRFEEALTELKIVRNFAPRESSVHFMMGKVAKKLGHVDDAMKFFTTALYFHPKDNHLIKAAIDKINDPELDDDEQV</sequence>
<dbReference type="SMART" id="SM00028">
    <property type="entry name" value="TPR"/>
    <property type="match status" value="7"/>
</dbReference>
<proteinExistence type="inferred from homology"/>
<dbReference type="eggNOG" id="KOG1126">
    <property type="taxonomic scope" value="Eukaryota"/>
</dbReference>
<evidence type="ECO:0000256" key="6">
    <source>
        <dbReference type="PROSITE-ProRule" id="PRU00339"/>
    </source>
</evidence>
<dbReference type="GO" id="GO:0005737">
    <property type="term" value="C:cytoplasm"/>
    <property type="evidence" value="ECO:0007669"/>
    <property type="project" value="TreeGrafter"/>
</dbReference>
<comment type="subcellular location">
    <subcellularLocation>
        <location evidence="1">Nucleus</location>
    </subcellularLocation>
</comment>
<feature type="repeat" description="TPR" evidence="6">
    <location>
        <begin position="554"/>
        <end position="587"/>
    </location>
</feature>
<evidence type="ECO:0000313" key="9">
    <source>
        <dbReference type="Proteomes" id="UP000019132"/>
    </source>
</evidence>
<dbReference type="Pfam" id="PF13181">
    <property type="entry name" value="TPR_8"/>
    <property type="match status" value="2"/>
</dbReference>
<dbReference type="OMA" id="TCTRIMK"/>
<evidence type="ECO:0008006" key="10">
    <source>
        <dbReference type="Google" id="ProtNLM"/>
    </source>
</evidence>
<evidence type="ECO:0000256" key="1">
    <source>
        <dbReference type="ARBA" id="ARBA00004123"/>
    </source>
</evidence>
<keyword evidence="4" id="KW-0539">Nucleus</keyword>
<dbReference type="Gene3D" id="1.25.40.10">
    <property type="entry name" value="Tetratricopeptide repeat domain"/>
    <property type="match status" value="4"/>
</dbReference>
<dbReference type="InterPro" id="IPR019734">
    <property type="entry name" value="TPR_rpt"/>
</dbReference>
<reference evidence="9" key="2">
    <citation type="submission" date="2010-04" db="EMBL/GenBank/DDBJ databases">
        <authorList>
            <person name="Buell R."/>
            <person name="Hamilton J."/>
            <person name="Hostetler J."/>
        </authorList>
    </citation>
    <scope>NUCLEOTIDE SEQUENCE [LARGE SCALE GENOMIC DNA]</scope>
    <source>
        <strain evidence="9">DAOM:BR144</strain>
    </source>
</reference>
<evidence type="ECO:0000256" key="7">
    <source>
        <dbReference type="SAM" id="MobiDB-lite"/>
    </source>
</evidence>
<dbReference type="Proteomes" id="UP000019132">
    <property type="component" value="Unassembled WGS sequence"/>
</dbReference>
<reference evidence="9" key="1">
    <citation type="journal article" date="2010" name="Genome Biol.">
        <title>Genome sequence of the necrotrophic plant pathogen Pythium ultimum reveals original pathogenicity mechanisms and effector repertoire.</title>
        <authorList>
            <person name="Levesque C.A."/>
            <person name="Brouwer H."/>
            <person name="Cano L."/>
            <person name="Hamilton J.P."/>
            <person name="Holt C."/>
            <person name="Huitema E."/>
            <person name="Raffaele S."/>
            <person name="Robideau G.P."/>
            <person name="Thines M."/>
            <person name="Win J."/>
            <person name="Zerillo M.M."/>
            <person name="Beakes G.W."/>
            <person name="Boore J.L."/>
            <person name="Busam D."/>
            <person name="Dumas B."/>
            <person name="Ferriera S."/>
            <person name="Fuerstenberg S.I."/>
            <person name="Gachon C.M."/>
            <person name="Gaulin E."/>
            <person name="Govers F."/>
            <person name="Grenville-Briggs L."/>
            <person name="Horner N."/>
            <person name="Hostetler J."/>
            <person name="Jiang R.H."/>
            <person name="Johnson J."/>
            <person name="Krajaejun T."/>
            <person name="Lin H."/>
            <person name="Meijer H.J."/>
            <person name="Moore B."/>
            <person name="Morris P."/>
            <person name="Phuntmart V."/>
            <person name="Puiu D."/>
            <person name="Shetty J."/>
            <person name="Stajich J.E."/>
            <person name="Tripathy S."/>
            <person name="Wawra S."/>
            <person name="van West P."/>
            <person name="Whitty B.R."/>
            <person name="Coutinho P.M."/>
            <person name="Henrissat B."/>
            <person name="Martin F."/>
            <person name="Thomas P.D."/>
            <person name="Tyler B.M."/>
            <person name="De Vries R.P."/>
            <person name="Kamoun S."/>
            <person name="Yandell M."/>
            <person name="Tisserat N."/>
            <person name="Buell C.R."/>
        </authorList>
    </citation>
    <scope>NUCLEOTIDE SEQUENCE</scope>
    <source>
        <strain evidence="9">DAOM:BR144</strain>
    </source>
</reference>
<accession>K3W6X7</accession>
<dbReference type="SUPFAM" id="SSF48452">
    <property type="entry name" value="TPR-like"/>
    <property type="match status" value="2"/>
</dbReference>
<keyword evidence="3 6" id="KW-0802">TPR repeat</keyword>
<feature type="repeat" description="TPR" evidence="6">
    <location>
        <begin position="588"/>
        <end position="621"/>
    </location>
</feature>
<dbReference type="EnsemblProtists" id="PYU1_T000718">
    <property type="protein sequence ID" value="PYU1_T000718"/>
    <property type="gene ID" value="PYU1_G000718"/>
</dbReference>
<dbReference type="GO" id="GO:0007091">
    <property type="term" value="P:metaphase/anaphase transition of mitotic cell cycle"/>
    <property type="evidence" value="ECO:0007669"/>
    <property type="project" value="TreeGrafter"/>
</dbReference>
<dbReference type="GO" id="GO:0005680">
    <property type="term" value="C:anaphase-promoting complex"/>
    <property type="evidence" value="ECO:0007669"/>
    <property type="project" value="TreeGrafter"/>
</dbReference>
<comment type="similarity">
    <text evidence="5">Belongs to the APC3/CDC27 family.</text>
</comment>
<dbReference type="PANTHER" id="PTHR12558:SF13">
    <property type="entry name" value="CELL DIVISION CYCLE PROTEIN 27 HOMOLOG"/>
    <property type="match status" value="1"/>
</dbReference>
<dbReference type="AlphaFoldDB" id="K3W6X7"/>
<dbReference type="Pfam" id="PF13432">
    <property type="entry name" value="TPR_16"/>
    <property type="match status" value="2"/>
</dbReference>
<dbReference type="PANTHER" id="PTHR12558">
    <property type="entry name" value="CELL DIVISION CYCLE 16,23,27"/>
    <property type="match status" value="1"/>
</dbReference>
<dbReference type="VEuPathDB" id="FungiDB:PYU1_G000718"/>
<dbReference type="GO" id="GO:0016567">
    <property type="term" value="P:protein ubiquitination"/>
    <property type="evidence" value="ECO:0007669"/>
    <property type="project" value="TreeGrafter"/>
</dbReference>
<evidence type="ECO:0000256" key="2">
    <source>
        <dbReference type="ARBA" id="ARBA00022737"/>
    </source>
</evidence>
<feature type="repeat" description="TPR" evidence="6">
    <location>
        <begin position="520"/>
        <end position="553"/>
    </location>
</feature>
<keyword evidence="2" id="KW-0677">Repeat</keyword>
<protein>
    <recommendedName>
        <fullName evidence="10">Cdc23 domain-containing protein</fullName>
    </recommendedName>
</protein>
<evidence type="ECO:0000256" key="4">
    <source>
        <dbReference type="ARBA" id="ARBA00023242"/>
    </source>
</evidence>
<evidence type="ECO:0000256" key="5">
    <source>
        <dbReference type="ARBA" id="ARBA00038210"/>
    </source>
</evidence>
<dbReference type="PROSITE" id="PS50005">
    <property type="entry name" value="TPR"/>
    <property type="match status" value="4"/>
</dbReference>
<feature type="compositionally biased region" description="Acidic residues" evidence="7">
    <location>
        <begin position="214"/>
        <end position="231"/>
    </location>
</feature>
<feature type="compositionally biased region" description="Polar residues" evidence="7">
    <location>
        <begin position="257"/>
        <end position="268"/>
    </location>
</feature>
<dbReference type="InterPro" id="IPR011990">
    <property type="entry name" value="TPR-like_helical_dom_sf"/>
</dbReference>
<evidence type="ECO:0000256" key="3">
    <source>
        <dbReference type="ARBA" id="ARBA00022803"/>
    </source>
</evidence>
<reference evidence="8" key="3">
    <citation type="submission" date="2015-02" db="UniProtKB">
        <authorList>
            <consortium name="EnsemblProtists"/>
        </authorList>
    </citation>
    <scope>IDENTIFICATION</scope>
    <source>
        <strain evidence="8">DAOM BR144</strain>
    </source>
</reference>
<dbReference type="EMBL" id="GL376620">
    <property type="status" value="NOT_ANNOTATED_CDS"/>
    <property type="molecule type" value="Genomic_DNA"/>
</dbReference>
<dbReference type="GO" id="GO:0051301">
    <property type="term" value="P:cell division"/>
    <property type="evidence" value="ECO:0007669"/>
    <property type="project" value="TreeGrafter"/>
</dbReference>
<feature type="region of interest" description="Disordered" evidence="7">
    <location>
        <begin position="198"/>
        <end position="331"/>
    </location>
</feature>
<keyword evidence="9" id="KW-1185">Reference proteome</keyword>
<evidence type="ECO:0000313" key="8">
    <source>
        <dbReference type="EnsemblProtists" id="PYU1_T000718"/>
    </source>
</evidence>
<dbReference type="GO" id="GO:0031145">
    <property type="term" value="P:anaphase-promoting complex-dependent catabolic process"/>
    <property type="evidence" value="ECO:0007669"/>
    <property type="project" value="TreeGrafter"/>
</dbReference>
<feature type="compositionally biased region" description="Low complexity" evidence="7">
    <location>
        <begin position="284"/>
        <end position="297"/>
    </location>
</feature>